<feature type="coiled-coil region" evidence="7">
    <location>
        <begin position="309"/>
        <end position="336"/>
    </location>
</feature>
<evidence type="ECO:0000259" key="8">
    <source>
        <dbReference type="Pfam" id="PF02601"/>
    </source>
</evidence>
<dbReference type="RefSeq" id="WP_252750178.1">
    <property type="nucleotide sequence ID" value="NZ_CP097116.1"/>
</dbReference>
<keyword evidence="4 5" id="KW-0269">Exonuclease</keyword>
<dbReference type="EC" id="3.1.11.6" evidence="5"/>
<evidence type="ECO:0000256" key="4">
    <source>
        <dbReference type="ARBA" id="ARBA00022839"/>
    </source>
</evidence>
<name>A0ABY5BQF9_9LACO</name>
<dbReference type="GO" id="GO:0008855">
    <property type="term" value="F:exodeoxyribonuclease VII activity"/>
    <property type="evidence" value="ECO:0007669"/>
    <property type="project" value="UniProtKB-EC"/>
</dbReference>
<keyword evidence="3 5" id="KW-0378">Hydrolase</keyword>
<dbReference type="Pfam" id="PF02601">
    <property type="entry name" value="Exonuc_VII_L"/>
    <property type="match status" value="1"/>
</dbReference>
<accession>A0ABY5BQF9</accession>
<comment type="subcellular location">
    <subcellularLocation>
        <location evidence="5 6">Cytoplasm</location>
    </subcellularLocation>
</comment>
<keyword evidence="1 5" id="KW-0963">Cytoplasm</keyword>
<comment type="function">
    <text evidence="5">Bidirectionally degrades single-stranded DNA into large acid-insoluble oligonucleotides, which are then degraded further into small acid-soluble oligonucleotides.</text>
</comment>
<dbReference type="InterPro" id="IPR025824">
    <property type="entry name" value="OB-fold_nuc-bd_dom"/>
</dbReference>
<comment type="subunit">
    <text evidence="5">Heterooligomer composed of large and small subunits.</text>
</comment>
<evidence type="ECO:0000256" key="6">
    <source>
        <dbReference type="RuleBase" id="RU004355"/>
    </source>
</evidence>
<dbReference type="EMBL" id="CP097116">
    <property type="protein sequence ID" value="USS85283.1"/>
    <property type="molecule type" value="Genomic_DNA"/>
</dbReference>
<comment type="similarity">
    <text evidence="5 6">Belongs to the XseA family.</text>
</comment>
<evidence type="ECO:0000256" key="3">
    <source>
        <dbReference type="ARBA" id="ARBA00022801"/>
    </source>
</evidence>
<sequence length="453" mass="51350">MQHEYLTVTALNQYINQKFERDPYLKRVYLTGEISNWRKRPGHQYFSVKDDQSVISAVMWKGQFAKIKFTPEEGMKVLITGRISTFPRSGQYQIYVEGMEPDGVGNLYIAYEQLKQKLYQAGLFDPEHKQVIPRYPQRIAVITSQSGAVIRDIIDAVRKRDPKIQIVLFPAAVQGDKAAPEIVQQIERVNQIGGFDTLIIGRGGGSIEDLWPFNEESVAQAIYASQVPIISSVGHQTDNTIADFVADIRASTPTQAGVLASPVLSEVIAQLRTEQAALESNMNHILRLQQQRLDQLQQTYVFQQPQRLYETYVQQCDQLTERLQATMQQRLTQEQNRLNLATNNLRSHSPQTMIQSNQRELAYQTQNLRQAITQLVTEDRDRLANQVAALDHLSPLKIMSRGYSLVHDHQDQLVTTIDQVHPGEQVTIDFSDGTATADVTEVTKNKGVHDGKH</sequence>
<feature type="domain" description="Exonuclease VII large subunit C-terminal" evidence="8">
    <location>
        <begin position="123"/>
        <end position="437"/>
    </location>
</feature>
<reference evidence="10" key="1">
    <citation type="submission" date="2022-05" db="EMBL/GenBank/DDBJ databases">
        <authorList>
            <person name="Oliphant S.A."/>
            <person name="Watson-Haigh N.S."/>
            <person name="Sumby K.M."/>
            <person name="Gardner J.M."/>
            <person name="Jiranek V."/>
        </authorList>
    </citation>
    <scope>NUCLEOTIDE SEQUENCE</scope>
    <source>
        <strain evidence="10">KI16_H9</strain>
    </source>
</reference>
<dbReference type="InterPro" id="IPR020579">
    <property type="entry name" value="Exonuc_VII_lsu_C"/>
</dbReference>
<evidence type="ECO:0000259" key="9">
    <source>
        <dbReference type="Pfam" id="PF13742"/>
    </source>
</evidence>
<keyword evidence="2 5" id="KW-0540">Nuclease</keyword>
<evidence type="ECO:0000256" key="2">
    <source>
        <dbReference type="ARBA" id="ARBA00022722"/>
    </source>
</evidence>
<evidence type="ECO:0000256" key="1">
    <source>
        <dbReference type="ARBA" id="ARBA00022490"/>
    </source>
</evidence>
<dbReference type="PANTHER" id="PTHR30008:SF0">
    <property type="entry name" value="EXODEOXYRIBONUCLEASE 7 LARGE SUBUNIT"/>
    <property type="match status" value="1"/>
</dbReference>
<protein>
    <recommendedName>
        <fullName evidence="5">Exodeoxyribonuclease 7 large subunit</fullName>
        <ecNumber evidence="5">3.1.11.6</ecNumber>
    </recommendedName>
    <alternativeName>
        <fullName evidence="5">Exodeoxyribonuclease VII large subunit</fullName>
        <shortName evidence="5">Exonuclease VII large subunit</shortName>
    </alternativeName>
</protein>
<keyword evidence="7" id="KW-0175">Coiled coil</keyword>
<comment type="catalytic activity">
    <reaction evidence="5 6">
        <text>Exonucleolytic cleavage in either 5'- to 3'- or 3'- to 5'-direction to yield nucleoside 5'-phosphates.</text>
        <dbReference type="EC" id="3.1.11.6"/>
    </reaction>
</comment>
<dbReference type="CDD" id="cd04489">
    <property type="entry name" value="ExoVII_LU_OBF"/>
    <property type="match status" value="1"/>
</dbReference>
<proteinExistence type="inferred from homology"/>
<evidence type="ECO:0000256" key="5">
    <source>
        <dbReference type="HAMAP-Rule" id="MF_00378"/>
    </source>
</evidence>
<evidence type="ECO:0000256" key="7">
    <source>
        <dbReference type="SAM" id="Coils"/>
    </source>
</evidence>
<gene>
    <name evidence="5 10" type="primary">xseA</name>
    <name evidence="10" type="ORF">M3M35_01060</name>
</gene>
<dbReference type="Pfam" id="PF13742">
    <property type="entry name" value="tRNA_anti_2"/>
    <property type="match status" value="1"/>
</dbReference>
<evidence type="ECO:0000313" key="10">
    <source>
        <dbReference type="EMBL" id="USS85283.1"/>
    </source>
</evidence>
<dbReference type="Proteomes" id="UP001056707">
    <property type="component" value="Chromosome"/>
</dbReference>
<dbReference type="HAMAP" id="MF_00378">
    <property type="entry name" value="Exonuc_7_L"/>
    <property type="match status" value="1"/>
</dbReference>
<evidence type="ECO:0000313" key="11">
    <source>
        <dbReference type="Proteomes" id="UP001056707"/>
    </source>
</evidence>
<organism evidence="10 11">
    <name type="scientific">Fructilactobacillus myrtifloralis</name>
    <dbReference type="NCBI Taxonomy" id="2940301"/>
    <lineage>
        <taxon>Bacteria</taxon>
        <taxon>Bacillati</taxon>
        <taxon>Bacillota</taxon>
        <taxon>Bacilli</taxon>
        <taxon>Lactobacillales</taxon>
        <taxon>Lactobacillaceae</taxon>
        <taxon>Fructilactobacillus</taxon>
    </lineage>
</organism>
<dbReference type="PANTHER" id="PTHR30008">
    <property type="entry name" value="EXODEOXYRIBONUCLEASE 7 LARGE SUBUNIT"/>
    <property type="match status" value="1"/>
</dbReference>
<keyword evidence="11" id="KW-1185">Reference proteome</keyword>
<dbReference type="InterPro" id="IPR003753">
    <property type="entry name" value="Exonuc_VII_L"/>
</dbReference>
<feature type="domain" description="OB-fold nucleic acid binding" evidence="9">
    <location>
        <begin position="6"/>
        <end position="100"/>
    </location>
</feature>
<dbReference type="NCBIfam" id="TIGR00237">
    <property type="entry name" value="xseA"/>
    <property type="match status" value="1"/>
</dbReference>